<evidence type="ECO:0000259" key="1">
    <source>
        <dbReference type="PROSITE" id="PS51184"/>
    </source>
</evidence>
<dbReference type="STRING" id="2903.R1F286"/>
<dbReference type="GeneID" id="19046695"/>
<dbReference type="KEGG" id="ehx:EMIHUDRAFT_434665"/>
<dbReference type="Gene3D" id="2.60.120.10">
    <property type="entry name" value="Jelly Rolls"/>
    <property type="match status" value="1"/>
</dbReference>
<evidence type="ECO:0000313" key="3">
    <source>
        <dbReference type="Proteomes" id="UP000013827"/>
    </source>
</evidence>
<reference evidence="3" key="1">
    <citation type="journal article" date="2013" name="Nature">
        <title>Pan genome of the phytoplankton Emiliania underpins its global distribution.</title>
        <authorList>
            <person name="Read B.A."/>
            <person name="Kegel J."/>
            <person name="Klute M.J."/>
            <person name="Kuo A."/>
            <person name="Lefebvre S.C."/>
            <person name="Maumus F."/>
            <person name="Mayer C."/>
            <person name="Miller J."/>
            <person name="Monier A."/>
            <person name="Salamov A."/>
            <person name="Young J."/>
            <person name="Aguilar M."/>
            <person name="Claverie J.M."/>
            <person name="Frickenhaus S."/>
            <person name="Gonzalez K."/>
            <person name="Herman E.K."/>
            <person name="Lin Y.C."/>
            <person name="Napier J."/>
            <person name="Ogata H."/>
            <person name="Sarno A.F."/>
            <person name="Shmutz J."/>
            <person name="Schroeder D."/>
            <person name="de Vargas C."/>
            <person name="Verret F."/>
            <person name="von Dassow P."/>
            <person name="Valentin K."/>
            <person name="Van de Peer Y."/>
            <person name="Wheeler G."/>
            <person name="Dacks J.B."/>
            <person name="Delwiche C.F."/>
            <person name="Dyhrman S.T."/>
            <person name="Glockner G."/>
            <person name="John U."/>
            <person name="Richards T."/>
            <person name="Worden A.Z."/>
            <person name="Zhang X."/>
            <person name="Grigoriev I.V."/>
            <person name="Allen A.E."/>
            <person name="Bidle K."/>
            <person name="Borodovsky M."/>
            <person name="Bowler C."/>
            <person name="Brownlee C."/>
            <person name="Cock J.M."/>
            <person name="Elias M."/>
            <person name="Gladyshev V.N."/>
            <person name="Groth M."/>
            <person name="Guda C."/>
            <person name="Hadaegh A."/>
            <person name="Iglesias-Rodriguez M.D."/>
            <person name="Jenkins J."/>
            <person name="Jones B.M."/>
            <person name="Lawson T."/>
            <person name="Leese F."/>
            <person name="Lindquist E."/>
            <person name="Lobanov A."/>
            <person name="Lomsadze A."/>
            <person name="Malik S.B."/>
            <person name="Marsh M.E."/>
            <person name="Mackinder L."/>
            <person name="Mock T."/>
            <person name="Mueller-Roeber B."/>
            <person name="Pagarete A."/>
            <person name="Parker M."/>
            <person name="Probert I."/>
            <person name="Quesneville H."/>
            <person name="Raines C."/>
            <person name="Rensing S.A."/>
            <person name="Riano-Pachon D.M."/>
            <person name="Richier S."/>
            <person name="Rokitta S."/>
            <person name="Shiraiwa Y."/>
            <person name="Soanes D.M."/>
            <person name="van der Giezen M."/>
            <person name="Wahlund T.M."/>
            <person name="Williams B."/>
            <person name="Wilson W."/>
            <person name="Wolfe G."/>
            <person name="Wurch L.L."/>
        </authorList>
    </citation>
    <scope>NUCLEOTIDE SEQUENCE</scope>
</reference>
<dbReference type="PROSITE" id="PS51184">
    <property type="entry name" value="JMJC"/>
    <property type="match status" value="1"/>
</dbReference>
<accession>A0A0D3K0R1</accession>
<sequence length="317" mass="34973">MRLRRALVARNQPPLLVLVRPGEHLCPRLRDIGSGIDLQAVRALAEAGGFGPWQRCQLFVGGASAAGARVLRQISKLRSARSILHFDQYDNLFVQISGWKRFRVYDPQQTRRPCPCLYPFPIHHPLDTRAQVDLEAPDLAAFPRLSEAVCSEVLLGPGQALFLPAYWWHEVVTEPHDGLTVSANFWFAAVYRLLTPTRPLVPSMQCELARQLEYLVSDCLSDRARLVPAFFSALRAAVEAVHAAADARSAAADAARADAAASEALHARRPAGVVPQEWQGLFEYVVRQLGSLVGHGSVLRFCLDLLDGGRFARLTLG</sequence>
<protein>
    <recommendedName>
        <fullName evidence="1">JmjC domain-containing protein</fullName>
    </recommendedName>
</protein>
<dbReference type="PaxDb" id="2903-EOD29346"/>
<dbReference type="HOGENOM" id="CLU_1017173_0_0_1"/>
<dbReference type="SMART" id="SM00558">
    <property type="entry name" value="JmjC"/>
    <property type="match status" value="1"/>
</dbReference>
<dbReference type="eggNOG" id="KOG2132">
    <property type="taxonomic scope" value="Eukaryota"/>
</dbReference>
<dbReference type="InterPro" id="IPR014710">
    <property type="entry name" value="RmlC-like_jellyroll"/>
</dbReference>
<dbReference type="RefSeq" id="XP_005781775.1">
    <property type="nucleotide sequence ID" value="XM_005781718.1"/>
</dbReference>
<dbReference type="InterPro" id="IPR003347">
    <property type="entry name" value="JmjC_dom"/>
</dbReference>
<keyword evidence="3" id="KW-1185">Reference proteome</keyword>
<dbReference type="Pfam" id="PF13621">
    <property type="entry name" value="Cupin_8"/>
    <property type="match status" value="1"/>
</dbReference>
<feature type="domain" description="JmjC" evidence="1">
    <location>
        <begin position="33"/>
        <end position="202"/>
    </location>
</feature>
<proteinExistence type="predicted"/>
<evidence type="ECO:0000313" key="2">
    <source>
        <dbReference type="EnsemblProtists" id="EOD29346"/>
    </source>
</evidence>
<dbReference type="Proteomes" id="UP000013827">
    <property type="component" value="Unassembled WGS sequence"/>
</dbReference>
<dbReference type="PANTHER" id="PTHR12461:SF105">
    <property type="entry name" value="HYPOXIA-INDUCIBLE FACTOR 1-ALPHA INHIBITOR"/>
    <property type="match status" value="1"/>
</dbReference>
<organism evidence="2 3">
    <name type="scientific">Emiliania huxleyi (strain CCMP1516)</name>
    <dbReference type="NCBI Taxonomy" id="280463"/>
    <lineage>
        <taxon>Eukaryota</taxon>
        <taxon>Haptista</taxon>
        <taxon>Haptophyta</taxon>
        <taxon>Prymnesiophyceae</taxon>
        <taxon>Isochrysidales</taxon>
        <taxon>Noelaerhabdaceae</taxon>
        <taxon>Emiliania</taxon>
    </lineage>
</organism>
<dbReference type="AlphaFoldDB" id="A0A0D3K0R1"/>
<reference evidence="2" key="2">
    <citation type="submission" date="2024-10" db="UniProtKB">
        <authorList>
            <consortium name="EnsemblProtists"/>
        </authorList>
    </citation>
    <scope>IDENTIFICATION</scope>
</reference>
<dbReference type="SUPFAM" id="SSF51197">
    <property type="entry name" value="Clavaminate synthase-like"/>
    <property type="match status" value="1"/>
</dbReference>
<name>A0A0D3K0R1_EMIH1</name>
<dbReference type="PANTHER" id="PTHR12461">
    <property type="entry name" value="HYPOXIA-INDUCIBLE FACTOR 1 ALPHA INHIBITOR-RELATED"/>
    <property type="match status" value="1"/>
</dbReference>
<dbReference type="InterPro" id="IPR041667">
    <property type="entry name" value="Cupin_8"/>
</dbReference>
<dbReference type="EnsemblProtists" id="EOD29346">
    <property type="protein sequence ID" value="EOD29346"/>
    <property type="gene ID" value="EMIHUDRAFT_434665"/>
</dbReference>